<comment type="similarity">
    <text evidence="2">Belongs to the arsenical resistance-3 (ACR3) (TC 2.A.59) family.</text>
</comment>
<evidence type="ECO:0000256" key="6">
    <source>
        <dbReference type="ARBA" id="ARBA00022989"/>
    </source>
</evidence>
<name>A3IKQ5_9CHRO</name>
<feature type="transmembrane region" description="Helical" evidence="8">
    <location>
        <begin position="100"/>
        <end position="119"/>
    </location>
</feature>
<evidence type="ECO:0000256" key="3">
    <source>
        <dbReference type="ARBA" id="ARBA00022448"/>
    </source>
</evidence>
<keyword evidence="7 8" id="KW-0472">Membrane</keyword>
<dbReference type="EMBL" id="AAXW01000004">
    <property type="protein sequence ID" value="EAZ92774.1"/>
    <property type="molecule type" value="Genomic_DNA"/>
</dbReference>
<feature type="transmembrane region" description="Helical" evidence="8">
    <location>
        <begin position="131"/>
        <end position="153"/>
    </location>
</feature>
<keyword evidence="5 8" id="KW-0812">Transmembrane</keyword>
<evidence type="ECO:0000256" key="4">
    <source>
        <dbReference type="ARBA" id="ARBA00022475"/>
    </source>
</evidence>
<dbReference type="GO" id="GO:0015105">
    <property type="term" value="F:arsenite transmembrane transporter activity"/>
    <property type="evidence" value="ECO:0007669"/>
    <property type="project" value="TreeGrafter"/>
</dbReference>
<dbReference type="InterPro" id="IPR002657">
    <property type="entry name" value="BilAc:Na_symport/Acr3"/>
</dbReference>
<accession>A3IKQ5</accession>
<evidence type="ECO:0000313" key="10">
    <source>
        <dbReference type="Proteomes" id="UP000003781"/>
    </source>
</evidence>
<feature type="transmembrane region" description="Helical" evidence="8">
    <location>
        <begin position="159"/>
        <end position="180"/>
    </location>
</feature>
<keyword evidence="6 8" id="KW-1133">Transmembrane helix</keyword>
<proteinExistence type="inferred from homology"/>
<comment type="caution">
    <text evidence="9">The sequence shown here is derived from an EMBL/GenBank/DDBJ whole genome shotgun (WGS) entry which is preliminary data.</text>
</comment>
<evidence type="ECO:0000256" key="8">
    <source>
        <dbReference type="SAM" id="Phobius"/>
    </source>
</evidence>
<feature type="transmembrane region" description="Helical" evidence="8">
    <location>
        <begin position="70"/>
        <end position="94"/>
    </location>
</feature>
<dbReference type="AlphaFoldDB" id="A3IKQ5"/>
<comment type="subcellular location">
    <subcellularLocation>
        <location evidence="1">Cell membrane</location>
        <topology evidence="1">Multi-pass membrane protein</topology>
    </subcellularLocation>
</comment>
<dbReference type="PANTHER" id="PTHR43057">
    <property type="entry name" value="ARSENITE EFFLUX TRANSPORTER"/>
    <property type="match status" value="1"/>
</dbReference>
<feature type="transmembrane region" description="Helical" evidence="8">
    <location>
        <begin position="200"/>
        <end position="217"/>
    </location>
</feature>
<feature type="transmembrane region" description="Helical" evidence="8">
    <location>
        <begin position="12"/>
        <end position="32"/>
    </location>
</feature>
<dbReference type="Gene3D" id="1.20.1530.20">
    <property type="match status" value="1"/>
</dbReference>
<dbReference type="GO" id="GO:0015104">
    <property type="term" value="F:antimonite transmembrane transporter activity"/>
    <property type="evidence" value="ECO:0007669"/>
    <property type="project" value="TreeGrafter"/>
</dbReference>
<evidence type="ECO:0000256" key="1">
    <source>
        <dbReference type="ARBA" id="ARBA00004651"/>
    </source>
</evidence>
<feature type="transmembrane region" description="Helical" evidence="8">
    <location>
        <begin position="229"/>
        <end position="247"/>
    </location>
</feature>
<dbReference type="InterPro" id="IPR004706">
    <property type="entry name" value="Arsenical-R_Acr3"/>
</dbReference>
<dbReference type="GO" id="GO:0015297">
    <property type="term" value="F:antiporter activity"/>
    <property type="evidence" value="ECO:0007669"/>
    <property type="project" value="InterPro"/>
</dbReference>
<feature type="transmembrane region" description="Helical" evidence="8">
    <location>
        <begin position="290"/>
        <end position="316"/>
    </location>
</feature>
<dbReference type="GO" id="GO:0005886">
    <property type="term" value="C:plasma membrane"/>
    <property type="evidence" value="ECO:0007669"/>
    <property type="project" value="UniProtKB-SubCell"/>
</dbReference>
<evidence type="ECO:0000313" key="9">
    <source>
        <dbReference type="EMBL" id="EAZ92774.1"/>
    </source>
</evidence>
<dbReference type="eggNOG" id="COG0798">
    <property type="taxonomic scope" value="Bacteria"/>
</dbReference>
<gene>
    <name evidence="9" type="ORF">CY0110_21797</name>
</gene>
<dbReference type="Pfam" id="PF01758">
    <property type="entry name" value="SBF"/>
    <property type="match status" value="1"/>
</dbReference>
<dbReference type="Proteomes" id="UP000003781">
    <property type="component" value="Unassembled WGS sequence"/>
</dbReference>
<dbReference type="InterPro" id="IPR038770">
    <property type="entry name" value="Na+/solute_symporter_sf"/>
</dbReference>
<evidence type="ECO:0000256" key="7">
    <source>
        <dbReference type="ARBA" id="ARBA00023136"/>
    </source>
</evidence>
<protein>
    <submittedName>
        <fullName evidence="9">Arsenical-resistance protein ACR3</fullName>
    </submittedName>
</protein>
<sequence>MEVSVLSRPEKLQILLVIVAIFIGLTLKHIHWFSENGVYLIVPALMVMLYGVFLNIPFNRLANGFQNYKVTGLSLAINFLWTPIFAWGLGAIFLKDNPDLWVGLMMLIVTPCTDWYLIFTSLAQGDVALATALLPWNLLLQVILLPVYLWVFAGKLVNINATMLLKSVMLVFVVPMILAFISKRLIQPYNRIGHCLIHKIAANQWLFLCVAIAAMFASQGEILIKQSELLPKMLLPISIFFVINFWLGQTIGRFAHFSYEETACFNCTTLARNSPLSLAIATSAFSDRPLIALVLVIGALIELPILVVVSQILLLLRPRTK</sequence>
<evidence type="ECO:0000256" key="2">
    <source>
        <dbReference type="ARBA" id="ARBA00010110"/>
    </source>
</evidence>
<evidence type="ECO:0000256" key="5">
    <source>
        <dbReference type="ARBA" id="ARBA00022692"/>
    </source>
</evidence>
<organism evidence="9 10">
    <name type="scientific">Crocosphaera chwakensis CCY0110</name>
    <dbReference type="NCBI Taxonomy" id="391612"/>
    <lineage>
        <taxon>Bacteria</taxon>
        <taxon>Bacillati</taxon>
        <taxon>Cyanobacteriota</taxon>
        <taxon>Cyanophyceae</taxon>
        <taxon>Oscillatoriophycideae</taxon>
        <taxon>Chroococcales</taxon>
        <taxon>Aphanothecaceae</taxon>
        <taxon>Crocosphaera</taxon>
        <taxon>Crocosphaera chwakensis</taxon>
    </lineage>
</organism>
<feature type="transmembrane region" description="Helical" evidence="8">
    <location>
        <begin position="38"/>
        <end position="58"/>
    </location>
</feature>
<keyword evidence="10" id="KW-1185">Reference proteome</keyword>
<keyword evidence="3" id="KW-0813">Transport</keyword>
<dbReference type="PANTHER" id="PTHR43057:SF1">
    <property type="entry name" value="ARSENICAL-RESISTANCE PROTEIN 3"/>
    <property type="match status" value="1"/>
</dbReference>
<keyword evidence="4" id="KW-1003">Cell membrane</keyword>
<reference evidence="9 10" key="1">
    <citation type="submission" date="2007-03" db="EMBL/GenBank/DDBJ databases">
        <authorList>
            <person name="Stal L."/>
            <person name="Ferriera S."/>
            <person name="Johnson J."/>
            <person name="Kravitz S."/>
            <person name="Beeson K."/>
            <person name="Sutton G."/>
            <person name="Rogers Y.-H."/>
            <person name="Friedman R."/>
            <person name="Frazier M."/>
            <person name="Venter J.C."/>
        </authorList>
    </citation>
    <scope>NUCLEOTIDE SEQUENCE [LARGE SCALE GENOMIC DNA]</scope>
    <source>
        <strain evidence="9 10">CCY0110</strain>
    </source>
</reference>